<gene>
    <name evidence="7" type="ORF">SPAPADRAFT_51244</name>
</gene>
<accession>G3AQY3</accession>
<dbReference type="RefSeq" id="XP_007375990.1">
    <property type="nucleotide sequence ID" value="XM_007375928.1"/>
</dbReference>
<dbReference type="Proteomes" id="UP000000709">
    <property type="component" value="Unassembled WGS sequence"/>
</dbReference>
<evidence type="ECO:0000256" key="3">
    <source>
        <dbReference type="ARBA" id="ARBA00023098"/>
    </source>
</evidence>
<keyword evidence="8" id="KW-1185">Reference proteome</keyword>
<dbReference type="Gene3D" id="3.40.1090.10">
    <property type="entry name" value="Cytosolic phospholipase A2 catalytic domain"/>
    <property type="match status" value="2"/>
</dbReference>
<dbReference type="eggNOG" id="KOG2214">
    <property type="taxonomic scope" value="Eukaryota"/>
</dbReference>
<feature type="region of interest" description="Disordered" evidence="5">
    <location>
        <begin position="860"/>
        <end position="911"/>
    </location>
</feature>
<dbReference type="Pfam" id="PF11815">
    <property type="entry name" value="DUF3336"/>
    <property type="match status" value="1"/>
</dbReference>
<dbReference type="PANTHER" id="PTHR14226">
    <property type="entry name" value="NEUROPATHY TARGET ESTERASE/SWISS CHEESE D.MELANOGASTER"/>
    <property type="match status" value="1"/>
</dbReference>
<feature type="short sequence motif" description="GXSXG" evidence="4">
    <location>
        <begin position="224"/>
        <end position="228"/>
    </location>
</feature>
<evidence type="ECO:0000256" key="5">
    <source>
        <dbReference type="SAM" id="MobiDB-lite"/>
    </source>
</evidence>
<proteinExistence type="predicted"/>
<dbReference type="OrthoDB" id="10049244at2759"/>
<dbReference type="InterPro" id="IPR002641">
    <property type="entry name" value="PNPLA_dom"/>
</dbReference>
<dbReference type="SUPFAM" id="SSF52151">
    <property type="entry name" value="FabD/lysophospholipase-like"/>
    <property type="match status" value="1"/>
</dbReference>
<feature type="active site" description="Nucleophile" evidence="4">
    <location>
        <position position="226"/>
    </location>
</feature>
<dbReference type="EMBL" id="GL996503">
    <property type="protein sequence ID" value="EGW31212.1"/>
    <property type="molecule type" value="Genomic_DNA"/>
</dbReference>
<keyword evidence="3 4" id="KW-0443">Lipid metabolism</keyword>
<dbReference type="KEGG" id="spaa:SPAPADRAFT_51244"/>
<keyword evidence="2 4" id="KW-0442">Lipid degradation</keyword>
<evidence type="ECO:0000256" key="4">
    <source>
        <dbReference type="PROSITE-ProRule" id="PRU01161"/>
    </source>
</evidence>
<evidence type="ECO:0000313" key="7">
    <source>
        <dbReference type="EMBL" id="EGW31212.1"/>
    </source>
</evidence>
<keyword evidence="1 4" id="KW-0378">Hydrolase</keyword>
<protein>
    <recommendedName>
        <fullName evidence="6">PNPLA domain-containing protein</fullName>
    </recommendedName>
</protein>
<evidence type="ECO:0000256" key="1">
    <source>
        <dbReference type="ARBA" id="ARBA00022801"/>
    </source>
</evidence>
<comment type="caution">
    <text evidence="4">Lacks conserved residue(s) required for the propagation of feature annotation.</text>
</comment>
<sequence length="911" mass="101894">MNESEEIIQSIFKQYIELVPENNRTSEDSPSWINSVPGLGRILSGANENSSQFDKLLEERNRATSFSQWRDISFKLDELSGNNAWKSDPKSDMYDYELIFNNMNEMKNARLSHDYKLLLYLIRTKWTRNIGNMGNSHLYRHSYVGTKTLIEEYINECKTCLDYLLNSKDVDLDDRYLLGMLIQTRKNIGRTALVLSGGSTFGVFHIGVLATLFEANILPRIISGSSAGSIMASILCAHTQEETIDLLSSITDYEFNIFDIADSGEISDLPVLKRVLHYLGHLIKYGTVFDIEGLKQTVISFLGDLTFREAYNRTGKILNITVSAASVHEQTRLLNYLTAPNCLIWSAVCASCSLPGIFPSVNVYEKNTKTNEIQEWNYDSSMKYYDGSVENDLPITRLSEMFNVDHIIAVQVNPHVVPVMKSSLWEVGSGVRKELHQARTKFKNIFNSICEFAGCEIVHYLQVLSELDICKDLSNKIVSILSQDYSGNINIIHHYKPADLIKILTNPDAKFLLEYFCRGARATWPKVPIISNNCGVEFALDKSISMLRGRLITSANNRITYNIPNNEVKKSRSFHRGLPKANVILPTSDSVEIKITPERSKHANRPAALHRFSSASGNLNASRKLTMRTRRNNSISGGSSNSPTTPTTPNTPKKKITRGISSYTLLQLTSDSSNLLLGDSETGEATINIRRSGSTGSFRFPIDAVSATVPGNDKSLKFKSARIPFLKNNPYFDFGGGDELLGLSEKREEQKEKINLPSVSRSNSKHNSYIGLNRLKGNDLSRSSDPSNNTLNSASIQDIAKLMEGPRSALKNCTKSHSSLDSMDSTDDELYKLESTPSIRVVDCKLDDDNETTLAHDEEVYFGDENEETEGESNSIKECQGNGKNEESRYNTEDGCLISEPALRKSTSFQG</sequence>
<name>G3AQY3_SPAPN</name>
<dbReference type="AlphaFoldDB" id="G3AQY3"/>
<dbReference type="GeneID" id="18871538"/>
<feature type="compositionally biased region" description="Low complexity" evidence="5">
    <location>
        <begin position="632"/>
        <end position="651"/>
    </location>
</feature>
<organism evidence="8">
    <name type="scientific">Spathaspora passalidarum (strain NRRL Y-27907 / 11-Y1)</name>
    <dbReference type="NCBI Taxonomy" id="619300"/>
    <lineage>
        <taxon>Eukaryota</taxon>
        <taxon>Fungi</taxon>
        <taxon>Dikarya</taxon>
        <taxon>Ascomycota</taxon>
        <taxon>Saccharomycotina</taxon>
        <taxon>Pichiomycetes</taxon>
        <taxon>Debaryomycetaceae</taxon>
        <taxon>Spathaspora</taxon>
    </lineage>
</organism>
<evidence type="ECO:0000259" key="6">
    <source>
        <dbReference type="PROSITE" id="PS51635"/>
    </source>
</evidence>
<dbReference type="PROSITE" id="PS51635">
    <property type="entry name" value="PNPLA"/>
    <property type="match status" value="1"/>
</dbReference>
<dbReference type="Pfam" id="PF01734">
    <property type="entry name" value="Patatin"/>
    <property type="match status" value="1"/>
</dbReference>
<dbReference type="InParanoid" id="G3AQY3"/>
<feature type="region of interest" description="Disordered" evidence="5">
    <location>
        <begin position="597"/>
        <end position="656"/>
    </location>
</feature>
<dbReference type="InterPro" id="IPR016035">
    <property type="entry name" value="Acyl_Trfase/lysoPLipase"/>
</dbReference>
<dbReference type="HOGENOM" id="CLU_009031_4_1_1"/>
<dbReference type="InterPro" id="IPR050301">
    <property type="entry name" value="NTE"/>
</dbReference>
<feature type="compositionally biased region" description="Acidic residues" evidence="5">
    <location>
        <begin position="860"/>
        <end position="871"/>
    </location>
</feature>
<dbReference type="CDD" id="cd07230">
    <property type="entry name" value="Pat_TGL4-5_like"/>
    <property type="match status" value="1"/>
</dbReference>
<dbReference type="STRING" id="619300.G3AQY3"/>
<feature type="domain" description="PNPLA" evidence="6">
    <location>
        <begin position="193"/>
        <end position="399"/>
    </location>
</feature>
<dbReference type="GO" id="GO:0006641">
    <property type="term" value="P:triglyceride metabolic process"/>
    <property type="evidence" value="ECO:0007669"/>
    <property type="project" value="UniProtKB-ARBA"/>
</dbReference>
<evidence type="ECO:0000256" key="2">
    <source>
        <dbReference type="ARBA" id="ARBA00022963"/>
    </source>
</evidence>
<evidence type="ECO:0000313" key="8">
    <source>
        <dbReference type="Proteomes" id="UP000000709"/>
    </source>
</evidence>
<feature type="active site" description="Proton acceptor" evidence="4">
    <location>
        <position position="386"/>
    </location>
</feature>
<reference evidence="7 8" key="1">
    <citation type="journal article" date="2011" name="Proc. Natl. Acad. Sci. U.S.A.">
        <title>Comparative genomics of xylose-fermenting fungi for enhanced biofuel production.</title>
        <authorList>
            <person name="Wohlbach D.J."/>
            <person name="Kuo A."/>
            <person name="Sato T.K."/>
            <person name="Potts K.M."/>
            <person name="Salamov A.A."/>
            <person name="LaButti K.M."/>
            <person name="Sun H."/>
            <person name="Clum A."/>
            <person name="Pangilinan J.L."/>
            <person name="Lindquist E.A."/>
            <person name="Lucas S."/>
            <person name="Lapidus A."/>
            <person name="Jin M."/>
            <person name="Gunawan C."/>
            <person name="Balan V."/>
            <person name="Dale B.E."/>
            <person name="Jeffries T.W."/>
            <person name="Zinkel R."/>
            <person name="Barry K.W."/>
            <person name="Grigoriev I.V."/>
            <person name="Gasch A.P."/>
        </authorList>
    </citation>
    <scope>NUCLEOTIDE SEQUENCE [LARGE SCALE GENOMIC DNA]</scope>
    <source>
        <strain evidence="8">NRRL Y-27907 / 11-Y1</strain>
    </source>
</reference>
<dbReference type="PANTHER" id="PTHR14226:SF10">
    <property type="entry name" value="TRIACYLGLYCEROL LIPASE 4-RELATED"/>
    <property type="match status" value="1"/>
</dbReference>
<dbReference type="InterPro" id="IPR021771">
    <property type="entry name" value="Triacylglycerol_lipase_N"/>
</dbReference>
<dbReference type="GO" id="GO:0004806">
    <property type="term" value="F:triacylglycerol lipase activity"/>
    <property type="evidence" value="ECO:0007669"/>
    <property type="project" value="InterPro"/>
</dbReference>
<feature type="compositionally biased region" description="Polar residues" evidence="5">
    <location>
        <begin position="613"/>
        <end position="623"/>
    </location>
</feature>
<dbReference type="FunCoup" id="G3AQY3">
    <property type="interactions" value="142"/>
</dbReference>
<dbReference type="GO" id="GO:0016042">
    <property type="term" value="P:lipid catabolic process"/>
    <property type="evidence" value="ECO:0007669"/>
    <property type="project" value="UniProtKB-UniRule"/>
</dbReference>